<feature type="domain" description="NodB homology" evidence="1">
    <location>
        <begin position="42"/>
        <end position="219"/>
    </location>
</feature>
<dbReference type="Pfam" id="PF01522">
    <property type="entry name" value="Polysacc_deac_1"/>
    <property type="match status" value="1"/>
</dbReference>
<dbReference type="RefSeq" id="WP_264433300.1">
    <property type="nucleotide sequence ID" value="NZ_CP081495.1"/>
</dbReference>
<sequence>MYNLTSFLVLLILALGLLAWASFDMRLQFFLPARYKGNYKNKTISLTFDDGPTPFTLQVLNILAKHNCKATFFCIGKQIEQYPEIAKQIVKQGHILANHTYSHTAKMGFLSTQNVYNEIHSNQQVIINQIGVKPNWFRPPFGVTNPAIAKAIKKNKLVCIGWNIRSLDTISKTSEEVFNRVKRKLKPGGIILLHDTSNQTVEALEQLLLEIKKQQLTVVPLNELLDLDAYKNE</sequence>
<name>A0ABY6LXT9_9FLAO</name>
<accession>A0ABY6LXT9</accession>
<protein>
    <submittedName>
        <fullName evidence="2">Polysaccharide deacetylase family protein</fullName>
    </submittedName>
</protein>
<evidence type="ECO:0000313" key="3">
    <source>
        <dbReference type="Proteomes" id="UP001163328"/>
    </source>
</evidence>
<dbReference type="SUPFAM" id="SSF88713">
    <property type="entry name" value="Glycoside hydrolase/deacetylase"/>
    <property type="match status" value="1"/>
</dbReference>
<evidence type="ECO:0000313" key="2">
    <source>
        <dbReference type="EMBL" id="UYW00991.1"/>
    </source>
</evidence>
<dbReference type="InterPro" id="IPR002509">
    <property type="entry name" value="NODB_dom"/>
</dbReference>
<gene>
    <name evidence="2" type="ORF">K5I29_10895</name>
</gene>
<dbReference type="EMBL" id="CP081495">
    <property type="protein sequence ID" value="UYW00991.1"/>
    <property type="molecule type" value="Genomic_DNA"/>
</dbReference>
<dbReference type="Gene3D" id="3.20.20.370">
    <property type="entry name" value="Glycoside hydrolase/deacetylase"/>
    <property type="match status" value="1"/>
</dbReference>
<evidence type="ECO:0000259" key="1">
    <source>
        <dbReference type="PROSITE" id="PS51677"/>
    </source>
</evidence>
<dbReference type="InterPro" id="IPR050248">
    <property type="entry name" value="Polysacc_deacetylase_ArnD"/>
</dbReference>
<dbReference type="PROSITE" id="PS51677">
    <property type="entry name" value="NODB"/>
    <property type="match status" value="1"/>
</dbReference>
<dbReference type="PANTHER" id="PTHR10587">
    <property type="entry name" value="GLYCOSYL TRANSFERASE-RELATED"/>
    <property type="match status" value="1"/>
</dbReference>
<dbReference type="InterPro" id="IPR011330">
    <property type="entry name" value="Glyco_hydro/deAcase_b/a-brl"/>
</dbReference>
<keyword evidence="3" id="KW-1185">Reference proteome</keyword>
<reference evidence="2" key="1">
    <citation type="submission" date="2021-08" db="EMBL/GenBank/DDBJ databases">
        <title>Flavobacterium sp. strain CC-SYL302.</title>
        <authorList>
            <person name="Lin S.-Y."/>
            <person name="Lee T.-H."/>
            <person name="Young C.-C."/>
        </authorList>
    </citation>
    <scope>NUCLEOTIDE SEQUENCE</scope>
    <source>
        <strain evidence="2">CC-SYL302</strain>
    </source>
</reference>
<dbReference type="CDD" id="cd10917">
    <property type="entry name" value="CE4_NodB_like_6s_7s"/>
    <property type="match status" value="1"/>
</dbReference>
<dbReference type="Proteomes" id="UP001163328">
    <property type="component" value="Chromosome"/>
</dbReference>
<proteinExistence type="predicted"/>
<organism evidence="2 3">
    <name type="scientific">Flavobacterium agricola</name>
    <dbReference type="NCBI Taxonomy" id="2870839"/>
    <lineage>
        <taxon>Bacteria</taxon>
        <taxon>Pseudomonadati</taxon>
        <taxon>Bacteroidota</taxon>
        <taxon>Flavobacteriia</taxon>
        <taxon>Flavobacteriales</taxon>
        <taxon>Flavobacteriaceae</taxon>
        <taxon>Flavobacterium</taxon>
    </lineage>
</organism>